<gene>
    <name evidence="1" type="ORF">HNY73_019885</name>
</gene>
<name>A0A8T0E7J4_ARGBR</name>
<reference evidence="1" key="1">
    <citation type="journal article" date="2020" name="bioRxiv">
        <title>Chromosome-level reference genome of the European wasp spider Argiope bruennichi: a resource for studies on range expansion and evolutionary adaptation.</title>
        <authorList>
            <person name="Sheffer M.M."/>
            <person name="Hoppe A."/>
            <person name="Krehenwinkel H."/>
            <person name="Uhl G."/>
            <person name="Kuss A.W."/>
            <person name="Jensen L."/>
            <person name="Jensen C."/>
            <person name="Gillespie R.G."/>
            <person name="Hoff K.J."/>
            <person name="Prost S."/>
        </authorList>
    </citation>
    <scope>NUCLEOTIDE SEQUENCE</scope>
</reference>
<organism evidence="1 2">
    <name type="scientific">Argiope bruennichi</name>
    <name type="common">Wasp spider</name>
    <name type="synonym">Aranea bruennichi</name>
    <dbReference type="NCBI Taxonomy" id="94029"/>
    <lineage>
        <taxon>Eukaryota</taxon>
        <taxon>Metazoa</taxon>
        <taxon>Ecdysozoa</taxon>
        <taxon>Arthropoda</taxon>
        <taxon>Chelicerata</taxon>
        <taxon>Arachnida</taxon>
        <taxon>Araneae</taxon>
        <taxon>Araneomorphae</taxon>
        <taxon>Entelegynae</taxon>
        <taxon>Araneoidea</taxon>
        <taxon>Araneidae</taxon>
        <taxon>Argiope</taxon>
    </lineage>
</organism>
<comment type="caution">
    <text evidence="1">The sequence shown here is derived from an EMBL/GenBank/DDBJ whole genome shotgun (WGS) entry which is preliminary data.</text>
</comment>
<sequence>METKTEVAPIIVYKSGTSLKIKICHKNARPMSDAARTMITVLVQSAGDSSDHKKVAEFSGAQRVLSSFVSLRYVHGASRDKPEQSKLSWMQVFQVLDNHNDDGEADPESMAKMRPLKIEGRLVTLVVESLKCTTPFLESILILRGMKV</sequence>
<protein>
    <submittedName>
        <fullName evidence="1">Uncharacterized protein</fullName>
    </submittedName>
</protein>
<accession>A0A8T0E7J4</accession>
<reference evidence="1" key="2">
    <citation type="submission" date="2020-06" db="EMBL/GenBank/DDBJ databases">
        <authorList>
            <person name="Sheffer M."/>
        </authorList>
    </citation>
    <scope>NUCLEOTIDE SEQUENCE</scope>
</reference>
<keyword evidence="2" id="KW-1185">Reference proteome</keyword>
<evidence type="ECO:0000313" key="2">
    <source>
        <dbReference type="Proteomes" id="UP000807504"/>
    </source>
</evidence>
<proteinExistence type="predicted"/>
<dbReference type="AlphaFoldDB" id="A0A8T0E7J4"/>
<evidence type="ECO:0000313" key="1">
    <source>
        <dbReference type="EMBL" id="KAF8766862.1"/>
    </source>
</evidence>
<dbReference type="EMBL" id="JABXBU010002230">
    <property type="protein sequence ID" value="KAF8766862.1"/>
    <property type="molecule type" value="Genomic_DNA"/>
</dbReference>
<dbReference type="Proteomes" id="UP000807504">
    <property type="component" value="Unassembled WGS sequence"/>
</dbReference>